<dbReference type="PANTHER" id="PTHR11467:SF36">
    <property type="entry name" value="HISTONE 24-RELATED"/>
    <property type="match status" value="1"/>
</dbReference>
<reference evidence="10" key="1">
    <citation type="journal article" date="2020" name="Fungal Divers.">
        <title>Resolving the Mortierellaceae phylogeny through synthesis of multi-gene phylogenetics and phylogenomics.</title>
        <authorList>
            <person name="Vandepol N."/>
            <person name="Liber J."/>
            <person name="Desiro A."/>
            <person name="Na H."/>
            <person name="Kennedy M."/>
            <person name="Barry K."/>
            <person name="Grigoriev I.V."/>
            <person name="Miller A.N."/>
            <person name="O'Donnell K."/>
            <person name="Stajich J.E."/>
            <person name="Bonito G."/>
        </authorList>
    </citation>
    <scope>NUCLEOTIDE SEQUENCE</scope>
    <source>
        <strain evidence="10">NVP60</strain>
    </source>
</reference>
<dbReference type="GO" id="GO:0006334">
    <property type="term" value="P:nucleosome assembly"/>
    <property type="evidence" value="ECO:0007669"/>
    <property type="project" value="InterPro"/>
</dbReference>
<dbReference type="InterPro" id="IPR005819">
    <property type="entry name" value="H1/H5"/>
</dbReference>
<feature type="region of interest" description="Disordered" evidence="8">
    <location>
        <begin position="1"/>
        <end position="47"/>
    </location>
</feature>
<feature type="compositionally biased region" description="Low complexity" evidence="8">
    <location>
        <begin position="12"/>
        <end position="30"/>
    </location>
</feature>
<dbReference type="GO" id="GO:0031492">
    <property type="term" value="F:nucleosomal DNA binding"/>
    <property type="evidence" value="ECO:0007669"/>
    <property type="project" value="TreeGrafter"/>
</dbReference>
<dbReference type="Pfam" id="PF00538">
    <property type="entry name" value="Linker_histone"/>
    <property type="match status" value="1"/>
</dbReference>
<name>A0A9P6QUP4_9FUNG</name>
<feature type="non-terminal residue" evidence="10">
    <location>
        <position position="166"/>
    </location>
</feature>
<keyword evidence="5 7" id="KW-0238">DNA-binding</keyword>
<dbReference type="Proteomes" id="UP000823405">
    <property type="component" value="Unassembled WGS sequence"/>
</dbReference>
<evidence type="ECO:0000259" key="9">
    <source>
        <dbReference type="PROSITE" id="PS51504"/>
    </source>
</evidence>
<dbReference type="CDD" id="cd00073">
    <property type="entry name" value="H15"/>
    <property type="match status" value="1"/>
</dbReference>
<keyword evidence="4 7" id="KW-0158">Chromosome</keyword>
<evidence type="ECO:0000256" key="4">
    <source>
        <dbReference type="ARBA" id="ARBA00022454"/>
    </source>
</evidence>
<dbReference type="InterPro" id="IPR036388">
    <property type="entry name" value="WH-like_DNA-bd_sf"/>
</dbReference>
<evidence type="ECO:0000256" key="7">
    <source>
        <dbReference type="RuleBase" id="RU003894"/>
    </source>
</evidence>
<evidence type="ECO:0000256" key="1">
    <source>
        <dbReference type="ARBA" id="ARBA00004123"/>
    </source>
</evidence>
<comment type="caution">
    <text evidence="10">The sequence shown here is derived from an EMBL/GenBank/DDBJ whole genome shotgun (WGS) entry which is preliminary data.</text>
</comment>
<dbReference type="AlphaFoldDB" id="A0A9P6QUP4"/>
<dbReference type="FunFam" id="1.10.10.10:FF:000140">
    <property type="entry name" value="Histone H1.0"/>
    <property type="match status" value="1"/>
</dbReference>
<dbReference type="GO" id="GO:0000786">
    <property type="term" value="C:nucleosome"/>
    <property type="evidence" value="ECO:0007669"/>
    <property type="project" value="InterPro"/>
</dbReference>
<dbReference type="Gene3D" id="1.10.10.10">
    <property type="entry name" value="Winged helix-like DNA-binding domain superfamily/Winged helix DNA-binding domain"/>
    <property type="match status" value="1"/>
</dbReference>
<accession>A0A9P6QUP4</accession>
<evidence type="ECO:0000256" key="6">
    <source>
        <dbReference type="ARBA" id="ARBA00023242"/>
    </source>
</evidence>
<dbReference type="InterPro" id="IPR005818">
    <property type="entry name" value="Histone_H1/H5_H15"/>
</dbReference>
<dbReference type="GO" id="GO:0003690">
    <property type="term" value="F:double-stranded DNA binding"/>
    <property type="evidence" value="ECO:0007669"/>
    <property type="project" value="TreeGrafter"/>
</dbReference>
<feature type="domain" description="H15" evidence="9">
    <location>
        <begin position="46"/>
        <end position="117"/>
    </location>
</feature>
<protein>
    <recommendedName>
        <fullName evidence="3">Histone H1</fullName>
    </recommendedName>
</protein>
<dbReference type="GO" id="GO:0030261">
    <property type="term" value="P:chromosome condensation"/>
    <property type="evidence" value="ECO:0007669"/>
    <property type="project" value="TreeGrafter"/>
</dbReference>
<gene>
    <name evidence="10" type="ORF">BGZ97_002587</name>
</gene>
<feature type="compositionally biased region" description="Basic residues" evidence="8">
    <location>
        <begin position="134"/>
        <end position="150"/>
    </location>
</feature>
<dbReference type="GO" id="GO:0045910">
    <property type="term" value="P:negative regulation of DNA recombination"/>
    <property type="evidence" value="ECO:0007669"/>
    <property type="project" value="TreeGrafter"/>
</dbReference>
<organism evidence="10 11">
    <name type="scientific">Linnemannia gamsii</name>
    <dbReference type="NCBI Taxonomy" id="64522"/>
    <lineage>
        <taxon>Eukaryota</taxon>
        <taxon>Fungi</taxon>
        <taxon>Fungi incertae sedis</taxon>
        <taxon>Mucoromycota</taxon>
        <taxon>Mortierellomycotina</taxon>
        <taxon>Mortierellomycetes</taxon>
        <taxon>Mortierellales</taxon>
        <taxon>Mortierellaceae</taxon>
        <taxon>Linnemannia</taxon>
    </lineage>
</organism>
<comment type="subcellular location">
    <subcellularLocation>
        <location evidence="2">Chromosome</location>
    </subcellularLocation>
    <subcellularLocation>
        <location evidence="1 7">Nucleus</location>
    </subcellularLocation>
</comment>
<dbReference type="PROSITE" id="PS51504">
    <property type="entry name" value="H15"/>
    <property type="match status" value="1"/>
</dbReference>
<dbReference type="PRINTS" id="PR00624">
    <property type="entry name" value="HISTONEH5"/>
</dbReference>
<keyword evidence="6 7" id="KW-0539">Nucleus</keyword>
<feature type="region of interest" description="Disordered" evidence="8">
    <location>
        <begin position="101"/>
        <end position="166"/>
    </location>
</feature>
<sequence>MTTARTKKADADAAATAAAAPVAAAPVKAAPVKKAKAAPGTKKESEHPTYKEMIIAALVHLKERNGSSRQALKKYILGNYKVGENSDQHFNAAIKRGVEAGDFTQPKGQSGPVKLAKKEPKKKVVKEKKEPKEKKAKKPVAKKAAPKKAVAKKDATKKAAPKKATA</sequence>
<evidence type="ECO:0000256" key="8">
    <source>
        <dbReference type="SAM" id="MobiDB-lite"/>
    </source>
</evidence>
<proteinExistence type="inferred from homology"/>
<evidence type="ECO:0000256" key="2">
    <source>
        <dbReference type="ARBA" id="ARBA00004286"/>
    </source>
</evidence>
<dbReference type="GO" id="GO:0005634">
    <property type="term" value="C:nucleus"/>
    <property type="evidence" value="ECO:0007669"/>
    <property type="project" value="UniProtKB-SubCell"/>
</dbReference>
<dbReference type="SMART" id="SM00526">
    <property type="entry name" value="H15"/>
    <property type="match status" value="1"/>
</dbReference>
<evidence type="ECO:0000313" key="11">
    <source>
        <dbReference type="Proteomes" id="UP000823405"/>
    </source>
</evidence>
<dbReference type="OrthoDB" id="1110759at2759"/>
<dbReference type="InterPro" id="IPR036390">
    <property type="entry name" value="WH_DNA-bd_sf"/>
</dbReference>
<evidence type="ECO:0000256" key="3">
    <source>
        <dbReference type="ARBA" id="ARBA00020833"/>
    </source>
</evidence>
<evidence type="ECO:0000256" key="5">
    <source>
        <dbReference type="ARBA" id="ARBA00023125"/>
    </source>
</evidence>
<dbReference type="SUPFAM" id="SSF46785">
    <property type="entry name" value="Winged helix' DNA-binding domain"/>
    <property type="match status" value="1"/>
</dbReference>
<evidence type="ECO:0000313" key="10">
    <source>
        <dbReference type="EMBL" id="KAG0301843.1"/>
    </source>
</evidence>
<keyword evidence="11" id="KW-1185">Reference proteome</keyword>
<dbReference type="PANTHER" id="PTHR11467">
    <property type="entry name" value="HISTONE H1"/>
    <property type="match status" value="1"/>
</dbReference>
<dbReference type="GO" id="GO:0030527">
    <property type="term" value="F:structural constituent of chromatin"/>
    <property type="evidence" value="ECO:0007669"/>
    <property type="project" value="InterPro"/>
</dbReference>
<dbReference type="EMBL" id="JAAAIN010001577">
    <property type="protein sequence ID" value="KAG0301843.1"/>
    <property type="molecule type" value="Genomic_DNA"/>
</dbReference>
<comment type="similarity">
    <text evidence="7">Belongs to the histone H1/H5 family.</text>
</comment>